<organism evidence="1 2">
    <name type="scientific">Amylocarpus encephaloides</name>
    <dbReference type="NCBI Taxonomy" id="45428"/>
    <lineage>
        <taxon>Eukaryota</taxon>
        <taxon>Fungi</taxon>
        <taxon>Dikarya</taxon>
        <taxon>Ascomycota</taxon>
        <taxon>Pezizomycotina</taxon>
        <taxon>Leotiomycetes</taxon>
        <taxon>Helotiales</taxon>
        <taxon>Helotiales incertae sedis</taxon>
        <taxon>Amylocarpus</taxon>
    </lineage>
</organism>
<dbReference type="Proteomes" id="UP000824998">
    <property type="component" value="Unassembled WGS sequence"/>
</dbReference>
<dbReference type="Pfam" id="PF13374">
    <property type="entry name" value="TPR_10"/>
    <property type="match status" value="5"/>
</dbReference>
<dbReference type="Gene3D" id="3.40.1090.10">
    <property type="entry name" value="Cytosolic phospholipase A2 catalytic domain"/>
    <property type="match status" value="1"/>
</dbReference>
<dbReference type="OrthoDB" id="1658288at2759"/>
<dbReference type="InterPro" id="IPR011990">
    <property type="entry name" value="TPR-like_helical_dom_sf"/>
</dbReference>
<dbReference type="SUPFAM" id="SSF48452">
    <property type="entry name" value="TPR-like"/>
    <property type="match status" value="3"/>
</dbReference>
<dbReference type="PANTHER" id="PTHR46082">
    <property type="entry name" value="ATP/GTP-BINDING PROTEIN-RELATED"/>
    <property type="match status" value="1"/>
</dbReference>
<accession>A0A9P7YFH2</accession>
<gene>
    <name evidence="1" type="ORF">BJ875DRAFT_514103</name>
</gene>
<evidence type="ECO:0008006" key="3">
    <source>
        <dbReference type="Google" id="ProtNLM"/>
    </source>
</evidence>
<dbReference type="SMART" id="SM00028">
    <property type="entry name" value="TPR"/>
    <property type="match status" value="7"/>
</dbReference>
<evidence type="ECO:0000313" key="1">
    <source>
        <dbReference type="EMBL" id="KAG9232660.1"/>
    </source>
</evidence>
<dbReference type="InterPro" id="IPR053137">
    <property type="entry name" value="NLR-like"/>
</dbReference>
<dbReference type="PRINTS" id="PR00381">
    <property type="entry name" value="KINESINLIGHT"/>
</dbReference>
<comment type="caution">
    <text evidence="1">The sequence shown here is derived from an EMBL/GenBank/DDBJ whole genome shotgun (WGS) entry which is preliminary data.</text>
</comment>
<reference evidence="1" key="1">
    <citation type="journal article" date="2021" name="IMA Fungus">
        <title>Genomic characterization of three marine fungi, including Emericellopsis atlantica sp. nov. with signatures of a generalist lifestyle and marine biomass degradation.</title>
        <authorList>
            <person name="Hagestad O.C."/>
            <person name="Hou L."/>
            <person name="Andersen J.H."/>
            <person name="Hansen E.H."/>
            <person name="Altermark B."/>
            <person name="Li C."/>
            <person name="Kuhnert E."/>
            <person name="Cox R.J."/>
            <person name="Crous P.W."/>
            <person name="Spatafora J.W."/>
            <person name="Lail K."/>
            <person name="Amirebrahimi M."/>
            <person name="Lipzen A."/>
            <person name="Pangilinan J."/>
            <person name="Andreopoulos W."/>
            <person name="Hayes R.D."/>
            <person name="Ng V."/>
            <person name="Grigoriev I.V."/>
            <person name="Jackson S.A."/>
            <person name="Sutton T.D.S."/>
            <person name="Dobson A.D.W."/>
            <person name="Rama T."/>
        </authorList>
    </citation>
    <scope>NUCLEOTIDE SEQUENCE</scope>
    <source>
        <strain evidence="1">TRa018bII</strain>
    </source>
</reference>
<dbReference type="Gene3D" id="1.25.40.10">
    <property type="entry name" value="Tetratricopeptide repeat domain"/>
    <property type="match status" value="3"/>
</dbReference>
<sequence length="991" mass="113856">MTVVSAKPRTKNDRQGQGVVRLFEARKYHLRYNQKGSIGGAEREFRNTKGIVRLRSYTLLEESNILATIYEAALTTSATTTFEPVRIGNRMFADSGLGVNNPVDEVEGEAANIWCSETADLKPLVKCFISIRTGNPGIKAFEESMFKFLSQTVVSIATETEETEKRFIAKWRKHFDENRYFRFNVDQGLQSIGLDEYKQKGAMESATNRYLVNQAQKNRVRDCIENLNLKQKLIGTDKTETTFATIVNEFAVFSIQQQAAVYNVHWLMPFERNPSFTGRESKVARIEDLLFTKDQTIRDFLGSKDGGQWLLVYDNADDMDPWFHNSKDEHITRCLVDYLPKSTQGAIVFTTRDRKIAVKLARQNVVDVPLIDESTARQLLRNCLVDQRLLEPLDKSTALLQQLTFLPLAIIQAAAYINANGIGTTDYLSLLNDQEEEVIDLLSEDFEDDGRYRGIKNPVATTWLISFEQIRRRHPLVAEYLSFMACIESKDVPQSLLPPSLSRKKEVDTISTLDAYSFIIRRPADVALDIHRLVHLAMRNWLREENLLTQWSEKAIMRLAEVFPSHDYQNRSIWKKYLTHTKYALDSDIIDKHGEYRIDLARKFGMCLYSDGRWNEAENLDMLVMETRKRVLGQEHPDTLTSIANLASTYRNQGRWNEAENLDILVMETRKRVLGQEHPDILTSIANLASTYLNQGRWKEAEDLFVLVIETRKRVLGQEHPDTLTSIANLASIYLNQGRWKEAEDLFMLVIETSSKVLGQEHPNTLTSMANLAVIYRKQGRWKEAEDLFILVIETRKRVLGQEHLGTLTSMWNLASIYQNQGRWKEAEDLFILVIKTMKRVLGQEHPDTLTSIANLASIYLNQGRWKEAEDLFMLVIETSSKALGQEHPNTLTSMANLAVIYRKQGRWKEAEDLFILVIETRKRVLGQEHLGTLTSMWNLASIYQNQGRWKEAEDLFILVIKTMKRVLGQEHPDTLTSIANLASIYLNQGR</sequence>
<protein>
    <recommendedName>
        <fullName evidence="3">PNPLA domain-containing protein</fullName>
    </recommendedName>
</protein>
<dbReference type="AlphaFoldDB" id="A0A9P7YFH2"/>
<dbReference type="EMBL" id="MU251537">
    <property type="protein sequence ID" value="KAG9232660.1"/>
    <property type="molecule type" value="Genomic_DNA"/>
</dbReference>
<keyword evidence="2" id="KW-1185">Reference proteome</keyword>
<dbReference type="InterPro" id="IPR027417">
    <property type="entry name" value="P-loop_NTPase"/>
</dbReference>
<dbReference type="Pfam" id="PF13424">
    <property type="entry name" value="TPR_12"/>
    <property type="match status" value="2"/>
</dbReference>
<evidence type="ECO:0000313" key="2">
    <source>
        <dbReference type="Proteomes" id="UP000824998"/>
    </source>
</evidence>
<name>A0A9P7YFH2_9HELO</name>
<dbReference type="SUPFAM" id="SSF52540">
    <property type="entry name" value="P-loop containing nucleoside triphosphate hydrolases"/>
    <property type="match status" value="1"/>
</dbReference>
<dbReference type="PANTHER" id="PTHR46082:SF6">
    <property type="entry name" value="AAA+ ATPASE DOMAIN-CONTAINING PROTEIN-RELATED"/>
    <property type="match status" value="1"/>
</dbReference>
<proteinExistence type="predicted"/>
<dbReference type="InterPro" id="IPR019734">
    <property type="entry name" value="TPR_rpt"/>
</dbReference>